<reference evidence="1 2" key="1">
    <citation type="journal article" date="2019" name="Sci. Rep.">
        <title>Orb-weaving spider Araneus ventricosus genome elucidates the spidroin gene catalogue.</title>
        <authorList>
            <person name="Kono N."/>
            <person name="Nakamura H."/>
            <person name="Ohtoshi R."/>
            <person name="Moran D.A.P."/>
            <person name="Shinohara A."/>
            <person name="Yoshida Y."/>
            <person name="Fujiwara M."/>
            <person name="Mori M."/>
            <person name="Tomita M."/>
            <person name="Arakawa K."/>
        </authorList>
    </citation>
    <scope>NUCLEOTIDE SEQUENCE [LARGE SCALE GENOMIC DNA]</scope>
</reference>
<proteinExistence type="predicted"/>
<evidence type="ECO:0000313" key="2">
    <source>
        <dbReference type="Proteomes" id="UP000499080"/>
    </source>
</evidence>
<sequence>WRPLEIACFVSKFSKRCGSEAEGIVVEFLIVGLAYRPCSDSREKRLPELLAILGLELGDASLNRIFGED</sequence>
<comment type="caution">
    <text evidence="1">The sequence shown here is derived from an EMBL/GenBank/DDBJ whole genome shotgun (WGS) entry which is preliminary data.</text>
</comment>
<dbReference type="EMBL" id="BGPR01003058">
    <property type="protein sequence ID" value="GBM83124.1"/>
    <property type="molecule type" value="Genomic_DNA"/>
</dbReference>
<dbReference type="Proteomes" id="UP000499080">
    <property type="component" value="Unassembled WGS sequence"/>
</dbReference>
<gene>
    <name evidence="1" type="ORF">AVEN_40093_1</name>
</gene>
<keyword evidence="2" id="KW-1185">Reference proteome</keyword>
<organism evidence="1 2">
    <name type="scientific">Araneus ventricosus</name>
    <name type="common">Orbweaver spider</name>
    <name type="synonym">Epeira ventricosa</name>
    <dbReference type="NCBI Taxonomy" id="182803"/>
    <lineage>
        <taxon>Eukaryota</taxon>
        <taxon>Metazoa</taxon>
        <taxon>Ecdysozoa</taxon>
        <taxon>Arthropoda</taxon>
        <taxon>Chelicerata</taxon>
        <taxon>Arachnida</taxon>
        <taxon>Araneae</taxon>
        <taxon>Araneomorphae</taxon>
        <taxon>Entelegynae</taxon>
        <taxon>Araneoidea</taxon>
        <taxon>Araneidae</taxon>
        <taxon>Araneus</taxon>
    </lineage>
</organism>
<evidence type="ECO:0000313" key="1">
    <source>
        <dbReference type="EMBL" id="GBM83124.1"/>
    </source>
</evidence>
<dbReference type="AlphaFoldDB" id="A0A4Y2IZM0"/>
<feature type="non-terminal residue" evidence="1">
    <location>
        <position position="1"/>
    </location>
</feature>
<accession>A0A4Y2IZM0</accession>
<name>A0A4Y2IZM0_ARAVE</name>
<protein>
    <submittedName>
        <fullName evidence="1">Uncharacterized protein</fullName>
    </submittedName>
</protein>